<name>A0A2M6YTR9_9BACT</name>
<dbReference type="GO" id="GO:0015627">
    <property type="term" value="C:type II protein secretion system complex"/>
    <property type="evidence" value="ECO:0007669"/>
    <property type="project" value="TreeGrafter"/>
</dbReference>
<dbReference type="SUPFAM" id="SSF81585">
    <property type="entry name" value="PsbU/PolX domain-like"/>
    <property type="match status" value="1"/>
</dbReference>
<dbReference type="PANTHER" id="PTHR21180:SF32">
    <property type="entry name" value="ENDONUCLEASE_EXONUCLEASE_PHOSPHATASE FAMILY DOMAIN-CONTAINING PROTEIN 1"/>
    <property type="match status" value="1"/>
</dbReference>
<dbReference type="Proteomes" id="UP000230184">
    <property type="component" value="Unassembled WGS sequence"/>
</dbReference>
<sequence>MTAFFKSFSPILKRLNKLKIKRYYLEIALLSIAIIITIISLIIYTKNNSEEKITPEISKASSSPKSYQEYVYIDVSGAVKKPNLYQVNSGARIKDAIDKAGGLSENADVVYFNRNFNLARVVSDQEKIYVPSISEITNGIFIQNQLLIDYTTPTNNQLPIIDNQSPSTDNQSLININNATVEELDQLPGIGQVIAGKIIANRPYSTIDDLITKKVVNKGVFEKIKNLISL</sequence>
<organism evidence="3 4">
    <name type="scientific">Candidatus Roizmanbacteria bacterium CG07_land_8_20_14_0_80_34_15</name>
    <dbReference type="NCBI Taxonomy" id="1974849"/>
    <lineage>
        <taxon>Bacteria</taxon>
        <taxon>Candidatus Roizmaniibacteriota</taxon>
    </lineage>
</organism>
<proteinExistence type="predicted"/>
<keyword evidence="1" id="KW-1133">Transmembrane helix</keyword>
<evidence type="ECO:0000256" key="1">
    <source>
        <dbReference type="SAM" id="Phobius"/>
    </source>
</evidence>
<accession>A0A2M6YTR9</accession>
<evidence type="ECO:0000313" key="3">
    <source>
        <dbReference type="EMBL" id="PIU36875.1"/>
    </source>
</evidence>
<evidence type="ECO:0000259" key="2">
    <source>
        <dbReference type="Pfam" id="PF10531"/>
    </source>
</evidence>
<feature type="domain" description="Soluble ligand binding" evidence="2">
    <location>
        <begin position="73"/>
        <end position="128"/>
    </location>
</feature>
<dbReference type="InterPro" id="IPR019554">
    <property type="entry name" value="Soluble_ligand-bd"/>
</dbReference>
<reference evidence="4" key="1">
    <citation type="submission" date="2017-09" db="EMBL/GenBank/DDBJ databases">
        <title>Depth-based differentiation of microbial function through sediment-hosted aquifers and enrichment of novel symbionts in the deep terrestrial subsurface.</title>
        <authorList>
            <person name="Probst A.J."/>
            <person name="Ladd B."/>
            <person name="Jarett J.K."/>
            <person name="Geller-Mcgrath D.E."/>
            <person name="Sieber C.M.K."/>
            <person name="Emerson J.B."/>
            <person name="Anantharaman K."/>
            <person name="Thomas B.C."/>
            <person name="Malmstrom R."/>
            <person name="Stieglmeier M."/>
            <person name="Klingl A."/>
            <person name="Woyke T."/>
            <person name="Ryan C.M."/>
            <person name="Banfield J.F."/>
        </authorList>
    </citation>
    <scope>NUCLEOTIDE SEQUENCE [LARGE SCALE GENOMIC DNA]</scope>
</reference>
<dbReference type="PANTHER" id="PTHR21180">
    <property type="entry name" value="ENDONUCLEASE/EXONUCLEASE/PHOSPHATASE FAMILY DOMAIN-CONTAINING PROTEIN 1"/>
    <property type="match status" value="1"/>
</dbReference>
<keyword evidence="1" id="KW-0472">Membrane</keyword>
<evidence type="ECO:0000313" key="4">
    <source>
        <dbReference type="Proteomes" id="UP000230184"/>
    </source>
</evidence>
<dbReference type="GO" id="GO:0015628">
    <property type="term" value="P:protein secretion by the type II secretion system"/>
    <property type="evidence" value="ECO:0007669"/>
    <property type="project" value="TreeGrafter"/>
</dbReference>
<protein>
    <recommendedName>
        <fullName evidence="2">Soluble ligand binding domain-containing protein</fullName>
    </recommendedName>
</protein>
<gene>
    <name evidence="3" type="ORF">COT02_03780</name>
</gene>
<dbReference type="Gene3D" id="1.10.150.320">
    <property type="entry name" value="Photosystem II 12 kDa extrinsic protein"/>
    <property type="match status" value="1"/>
</dbReference>
<dbReference type="Pfam" id="PF12836">
    <property type="entry name" value="HHH_3"/>
    <property type="match status" value="1"/>
</dbReference>
<dbReference type="AlphaFoldDB" id="A0A2M6YTR9"/>
<dbReference type="Pfam" id="PF10531">
    <property type="entry name" value="SLBB"/>
    <property type="match status" value="1"/>
</dbReference>
<dbReference type="InterPro" id="IPR051675">
    <property type="entry name" value="Endo/Exo/Phosphatase_dom_1"/>
</dbReference>
<keyword evidence="1" id="KW-0812">Transmembrane</keyword>
<dbReference type="EMBL" id="PEWY01000109">
    <property type="protein sequence ID" value="PIU36875.1"/>
    <property type="molecule type" value="Genomic_DNA"/>
</dbReference>
<comment type="caution">
    <text evidence="3">The sequence shown here is derived from an EMBL/GenBank/DDBJ whole genome shotgun (WGS) entry which is preliminary data.</text>
</comment>
<dbReference type="Gene3D" id="3.10.560.10">
    <property type="entry name" value="Outer membrane lipoprotein wza domain like"/>
    <property type="match status" value="1"/>
</dbReference>
<feature type="transmembrane region" description="Helical" evidence="1">
    <location>
        <begin position="23"/>
        <end position="44"/>
    </location>
</feature>